<evidence type="ECO:0000313" key="5">
    <source>
        <dbReference type="Proteomes" id="UP001149074"/>
    </source>
</evidence>
<evidence type="ECO:0000259" key="3">
    <source>
        <dbReference type="PROSITE" id="PS50969"/>
    </source>
</evidence>
<comment type="caution">
    <text evidence="4">The sequence shown here is derived from an EMBL/GenBank/DDBJ whole genome shotgun (WGS) entry which is preliminary data.</text>
</comment>
<evidence type="ECO:0000256" key="2">
    <source>
        <dbReference type="SAM" id="MobiDB-lite"/>
    </source>
</evidence>
<feature type="compositionally biased region" description="Polar residues" evidence="2">
    <location>
        <begin position="539"/>
        <end position="553"/>
    </location>
</feature>
<feature type="compositionally biased region" description="Basic residues" evidence="2">
    <location>
        <begin position="515"/>
        <end position="524"/>
    </location>
</feature>
<dbReference type="PANTHER" id="PTHR12210">
    <property type="entry name" value="DULLARD PROTEIN PHOSPHATASE"/>
    <property type="match status" value="1"/>
</dbReference>
<keyword evidence="1" id="KW-0653">Protein transport</keyword>
<dbReference type="SMART" id="SM00577">
    <property type="entry name" value="CPDc"/>
    <property type="match status" value="1"/>
</dbReference>
<dbReference type="RefSeq" id="XP_056477929.1">
    <property type="nucleotide sequence ID" value="XM_056614957.1"/>
</dbReference>
<dbReference type="OrthoDB" id="1711508at2759"/>
<name>A0A9W9G0P8_9EURO</name>
<proteinExistence type="inferred from homology"/>
<reference evidence="4" key="1">
    <citation type="submission" date="2022-11" db="EMBL/GenBank/DDBJ databases">
        <authorList>
            <person name="Petersen C."/>
        </authorList>
    </citation>
    <scope>NUCLEOTIDE SEQUENCE</scope>
    <source>
        <strain evidence="4">IBT 30761</strain>
    </source>
</reference>
<feature type="region of interest" description="Disordered" evidence="2">
    <location>
        <begin position="1"/>
        <end position="23"/>
    </location>
</feature>
<dbReference type="GO" id="GO:0015031">
    <property type="term" value="P:protein transport"/>
    <property type="evidence" value="ECO:0007669"/>
    <property type="project" value="UniProtKB-KW"/>
</dbReference>
<dbReference type="GO" id="GO:0005744">
    <property type="term" value="C:TIM23 mitochondrial import inner membrane translocase complex"/>
    <property type="evidence" value="ECO:0007669"/>
    <property type="project" value="UniProtKB-UniRule"/>
</dbReference>
<feature type="region of interest" description="Disordered" evidence="2">
    <location>
        <begin position="398"/>
        <end position="559"/>
    </location>
</feature>
<organism evidence="4 5">
    <name type="scientific">Penicillium argentinense</name>
    <dbReference type="NCBI Taxonomy" id="1131581"/>
    <lineage>
        <taxon>Eukaryota</taxon>
        <taxon>Fungi</taxon>
        <taxon>Dikarya</taxon>
        <taxon>Ascomycota</taxon>
        <taxon>Pezizomycotina</taxon>
        <taxon>Eurotiomycetes</taxon>
        <taxon>Eurotiomycetidae</taxon>
        <taxon>Eurotiales</taxon>
        <taxon>Aspergillaceae</taxon>
        <taxon>Penicillium</taxon>
    </lineage>
</organism>
<accession>A0A9W9G0P8</accession>
<protein>
    <recommendedName>
        <fullName evidence="1">Mitochondrial import inner membrane translocase subunit TIM50</fullName>
    </recommendedName>
</protein>
<dbReference type="InterPro" id="IPR023214">
    <property type="entry name" value="HAD_sf"/>
</dbReference>
<reference evidence="4" key="2">
    <citation type="journal article" date="2023" name="IMA Fungus">
        <title>Comparative genomic study of the Penicillium genus elucidates a diverse pangenome and 15 lateral gene transfer events.</title>
        <authorList>
            <person name="Petersen C."/>
            <person name="Sorensen T."/>
            <person name="Nielsen M.R."/>
            <person name="Sondergaard T.E."/>
            <person name="Sorensen J.L."/>
            <person name="Fitzpatrick D.A."/>
            <person name="Frisvad J.C."/>
            <person name="Nielsen K.L."/>
        </authorList>
    </citation>
    <scope>NUCLEOTIDE SEQUENCE</scope>
    <source>
        <strain evidence="4">IBT 30761</strain>
    </source>
</reference>
<dbReference type="InterPro" id="IPR004274">
    <property type="entry name" value="FCP1_dom"/>
</dbReference>
<evidence type="ECO:0000256" key="1">
    <source>
        <dbReference type="RuleBase" id="RU365079"/>
    </source>
</evidence>
<dbReference type="EMBL" id="JAPQKI010000003">
    <property type="protein sequence ID" value="KAJ5109818.1"/>
    <property type="molecule type" value="Genomic_DNA"/>
</dbReference>
<keyword evidence="5" id="KW-1185">Reference proteome</keyword>
<dbReference type="AlphaFoldDB" id="A0A9W9G0P8"/>
<keyword evidence="1" id="KW-0809">Transit peptide</keyword>
<dbReference type="Gene3D" id="3.40.50.1000">
    <property type="entry name" value="HAD superfamily/HAD-like"/>
    <property type="match status" value="1"/>
</dbReference>
<dbReference type="SUPFAM" id="SSF56784">
    <property type="entry name" value="HAD-like"/>
    <property type="match status" value="1"/>
</dbReference>
<dbReference type="PROSITE" id="PS50969">
    <property type="entry name" value="FCP1"/>
    <property type="match status" value="1"/>
</dbReference>
<comment type="similarity">
    <text evidence="1">Belongs to the TIM50 family.</text>
</comment>
<comment type="subcellular location">
    <subcellularLocation>
        <location evidence="1">Mitochondrion inner membrane</location>
        <topology evidence="1">Single-pass membrane protein</topology>
    </subcellularLocation>
</comment>
<gene>
    <name evidence="4" type="ORF">N7532_002463</name>
</gene>
<dbReference type="GeneID" id="81353936"/>
<dbReference type="InterPro" id="IPR036412">
    <property type="entry name" value="HAD-like_sf"/>
</dbReference>
<sequence>MDLNPTYDRESGGHPRQSPSAEFPQADGFRQEYQGIVDHPAPIYYPQHLPNGPGYNLFAMPQTHTPYSSQYQPSSSNQFSPMAFGTFNGQFWNPQIMSRSSSATPSFMPVVDQRFANSKMGTMSSPLAMTPFNNLSSFGSSRPMSTMSGAPEQFSNAKHSLARERSATPPVEVPSPTAEYMQQAAKKPQRCASQRPLLVILDLNGTLIYRKVRKLPPRFASRAGLEHFLDILTKKYSVMIWSSSQPATVNAVCPMLFTKDQHQGLVARWGRDKFGLTRAQYNSKLQVYKQLHKVWDSPEIQAAYPGSKQKPTSTGKKKKKLRRELPLDQRWDQTNTILIDDSKLKALSEPYNILEIPEFTNDPNVDESNLFTTVLAKLDTLSRYDDVSKVLHEWNETAEQKGSSVFNLEDSPEEDLDDDPEGGISLPQPTNAPPSASTTPAKKKKNKKARSEIPTDPEAIKLASEELKETRKARKREKKAAQQAAKALSEQSNPNLKDTEHTSGAPVNPDGPPSKKNKKQKKKAKWTEEREPPRPGCQHNRSLSPALQLSTSRCRVFNG</sequence>
<feature type="compositionally biased region" description="Low complexity" evidence="2">
    <location>
        <begin position="481"/>
        <end position="492"/>
    </location>
</feature>
<dbReference type="Pfam" id="PF03031">
    <property type="entry name" value="NIF"/>
    <property type="match status" value="1"/>
</dbReference>
<evidence type="ECO:0000313" key="4">
    <source>
        <dbReference type="EMBL" id="KAJ5109818.1"/>
    </source>
</evidence>
<keyword evidence="1" id="KW-0813">Transport</keyword>
<comment type="subunit">
    <text evidence="1">Component of the TIM23 complex.</text>
</comment>
<feature type="domain" description="FCP1 homology" evidence="3">
    <location>
        <begin position="192"/>
        <end position="381"/>
    </location>
</feature>
<comment type="function">
    <text evidence="1">Essential component of the TIM23 complex, a complex that mediates the translocation of transit peptide-containing proteins across the mitochondrial inner membrane.</text>
</comment>
<keyword evidence="1" id="KW-0496">Mitochondrion</keyword>
<dbReference type="InterPro" id="IPR050365">
    <property type="entry name" value="TIM50"/>
</dbReference>
<dbReference type="Proteomes" id="UP001149074">
    <property type="component" value="Unassembled WGS sequence"/>
</dbReference>
<feature type="compositionally biased region" description="Acidic residues" evidence="2">
    <location>
        <begin position="410"/>
        <end position="421"/>
    </location>
</feature>
<keyword evidence="1" id="KW-0811">Translocation</keyword>